<dbReference type="PATRIC" id="fig|1231377.3.peg.1936"/>
<gene>
    <name evidence="2" type="ORF">C426_1956</name>
</gene>
<dbReference type="Pfam" id="PF04233">
    <property type="entry name" value="Phage_Mu_F"/>
    <property type="match status" value="1"/>
</dbReference>
<proteinExistence type="predicted"/>
<name>K2PH27_9LACT</name>
<evidence type="ECO:0000313" key="3">
    <source>
        <dbReference type="Proteomes" id="UP000006787"/>
    </source>
</evidence>
<evidence type="ECO:0000313" key="2">
    <source>
        <dbReference type="EMBL" id="EKF50725.1"/>
    </source>
</evidence>
<dbReference type="AlphaFoldDB" id="K2PH27"/>
<dbReference type="eggNOG" id="COG2369">
    <property type="taxonomic scope" value="Bacteria"/>
</dbReference>
<sequence>MREKENQLKVLRDQQEYERELARIYEQVQRNIQRDINNFYARYYNQKEGWTLADVKKAVNQFDIKEFESKAKEYVENKDFSAEANERLKLYNLTMKVNRLEMLKSEIGLEMLKGSSDLDKHVKEKLLKEAKAEAERQAGILGRTVNSLDFSDKYFKVLINGSWNQSSFSERIWGYNDKLKGVLDGLIPQMIIQGKHPTALTKDLSRIFGSARFEAERLLRTESSRIYGEMAKEAIKKAGYKQYEWLAEPKACDICRPMDGKTFDIKNAEFGKSLFPMHPNCRCSIIPVIPDFDIDDYLERGNQAINEAMKTYNGDNAEDVKKAFKDIAGEIN</sequence>
<reference evidence="2 3" key="1">
    <citation type="journal article" date="2012" name="J. Bacteriol.">
        <title>Genome Sequence of the Bacteriocin-Producing Strain Lactococcus garvieae DCC43.</title>
        <authorList>
            <person name="Gabrielsen C."/>
            <person name="Brede D.A."/>
            <person name="Hernandez P.E."/>
            <person name="Nes I.F."/>
            <person name="Diep D.B."/>
        </authorList>
    </citation>
    <scope>NUCLEOTIDE SEQUENCE [LARGE SCALE GENOMIC DNA]</scope>
    <source>
        <strain evidence="2 3">DCC43</strain>
    </source>
</reference>
<feature type="domain" description="Phage head morphogenesis" evidence="1">
    <location>
        <begin position="188"/>
        <end position="286"/>
    </location>
</feature>
<evidence type="ECO:0000259" key="1">
    <source>
        <dbReference type="Pfam" id="PF04233"/>
    </source>
</evidence>
<dbReference type="NCBIfam" id="TIGR01641">
    <property type="entry name" value="phageSPP1_gp7"/>
    <property type="match status" value="1"/>
</dbReference>
<organism evidence="2 3">
    <name type="scientific">Lactococcus garvieae DCC43</name>
    <dbReference type="NCBI Taxonomy" id="1231377"/>
    <lineage>
        <taxon>Bacteria</taxon>
        <taxon>Bacillati</taxon>
        <taxon>Bacillota</taxon>
        <taxon>Bacilli</taxon>
        <taxon>Lactobacillales</taxon>
        <taxon>Streptococcaceae</taxon>
        <taxon>Lactococcus</taxon>
    </lineage>
</organism>
<accession>K2PH27</accession>
<dbReference type="InterPro" id="IPR006528">
    <property type="entry name" value="Phage_head_morphogenesis_dom"/>
</dbReference>
<protein>
    <recommendedName>
        <fullName evidence="1">Phage head morphogenesis domain-containing protein</fullName>
    </recommendedName>
</protein>
<dbReference type="EMBL" id="AMQS01000034">
    <property type="protein sequence ID" value="EKF50725.1"/>
    <property type="molecule type" value="Genomic_DNA"/>
</dbReference>
<comment type="caution">
    <text evidence="2">The sequence shown here is derived from an EMBL/GenBank/DDBJ whole genome shotgun (WGS) entry which is preliminary data.</text>
</comment>
<dbReference type="Proteomes" id="UP000006787">
    <property type="component" value="Unassembled WGS sequence"/>
</dbReference>